<dbReference type="EMBL" id="CAEY01000176">
    <property type="status" value="NOT_ANNOTATED_CDS"/>
    <property type="molecule type" value="Genomic_DNA"/>
</dbReference>
<feature type="domain" description="Beta-galactosidase 1-like first all-beta" evidence="1">
    <location>
        <begin position="124"/>
        <end position="169"/>
    </location>
</feature>
<organism evidence="2 3">
    <name type="scientific">Tetranychus urticae</name>
    <name type="common">Two-spotted spider mite</name>
    <dbReference type="NCBI Taxonomy" id="32264"/>
    <lineage>
        <taxon>Eukaryota</taxon>
        <taxon>Metazoa</taxon>
        <taxon>Ecdysozoa</taxon>
        <taxon>Arthropoda</taxon>
        <taxon>Chelicerata</taxon>
        <taxon>Arachnida</taxon>
        <taxon>Acari</taxon>
        <taxon>Acariformes</taxon>
        <taxon>Trombidiformes</taxon>
        <taxon>Prostigmata</taxon>
        <taxon>Eleutherengona</taxon>
        <taxon>Raphignathae</taxon>
        <taxon>Tetranychoidea</taxon>
        <taxon>Tetranychidae</taxon>
        <taxon>Tetranychus</taxon>
    </lineage>
</organism>
<dbReference type="eggNOG" id="KOG0496">
    <property type="taxonomic scope" value="Eukaryota"/>
</dbReference>
<dbReference type="EnsemblMetazoa" id="tetur13g04678.1">
    <property type="protein sequence ID" value="tetur13g04678.1"/>
    <property type="gene ID" value="tetur13g04678"/>
</dbReference>
<dbReference type="InterPro" id="IPR048912">
    <property type="entry name" value="BetaGal1-like_ABD1"/>
</dbReference>
<evidence type="ECO:0000313" key="3">
    <source>
        <dbReference type="Proteomes" id="UP000015104"/>
    </source>
</evidence>
<reference evidence="3" key="1">
    <citation type="submission" date="2011-08" db="EMBL/GenBank/DDBJ databases">
        <authorList>
            <person name="Rombauts S."/>
        </authorList>
    </citation>
    <scope>NUCLEOTIDE SEQUENCE</scope>
    <source>
        <strain evidence="3">London</strain>
    </source>
</reference>
<dbReference type="STRING" id="32264.T1KKR2"/>
<dbReference type="Pfam" id="PF21317">
    <property type="entry name" value="BetaGal_ABD_1"/>
    <property type="match status" value="1"/>
</dbReference>
<evidence type="ECO:0000313" key="2">
    <source>
        <dbReference type="EnsemblMetazoa" id="tetur13g04678.1"/>
    </source>
</evidence>
<name>T1KKR2_TETUR</name>
<dbReference type="AlphaFoldDB" id="T1KKR2"/>
<evidence type="ECO:0000259" key="1">
    <source>
        <dbReference type="Pfam" id="PF21317"/>
    </source>
</evidence>
<proteinExistence type="predicted"/>
<dbReference type="HOGENOM" id="CLU_1940792_0_0_1"/>
<sequence>MSMSLIHRNHHRIQMNHKSLNRKMMERMSHQTRHHQMSMNQMRNRMKELSMSVKVYSSFLTLTISLSFHANHHYLILFQYAPVSKDDIEPSPKLSIGPIDAELEMDFSQLFSQQFWKKVDSDSPQPFEYLGSRNGLILYSTTIDFKSTSPSMLTINALRDRAYVYIDKVN</sequence>
<accession>T1KKR2</accession>
<protein>
    <recommendedName>
        <fullName evidence="1">Beta-galactosidase 1-like first all-beta domain-containing protein</fullName>
    </recommendedName>
</protein>
<reference evidence="2" key="2">
    <citation type="submission" date="2015-06" db="UniProtKB">
        <authorList>
            <consortium name="EnsemblMetazoa"/>
        </authorList>
    </citation>
    <scope>IDENTIFICATION</scope>
</reference>
<keyword evidence="3" id="KW-1185">Reference proteome</keyword>
<dbReference type="Proteomes" id="UP000015104">
    <property type="component" value="Unassembled WGS sequence"/>
</dbReference>
<dbReference type="Gene3D" id="2.60.120.260">
    <property type="entry name" value="Galactose-binding domain-like"/>
    <property type="match status" value="1"/>
</dbReference>